<dbReference type="RefSeq" id="WP_011390521.1">
    <property type="nucleotide sequence ID" value="NC_007643.1"/>
</dbReference>
<evidence type="ECO:0000256" key="2">
    <source>
        <dbReference type="ARBA" id="ARBA00023315"/>
    </source>
</evidence>
<dbReference type="PANTHER" id="PTHR43877:SF2">
    <property type="entry name" value="AMINOALKYLPHOSPHONATE N-ACETYLTRANSFERASE-RELATED"/>
    <property type="match status" value="1"/>
</dbReference>
<dbReference type="PROSITE" id="PS51186">
    <property type="entry name" value="GNAT"/>
    <property type="match status" value="1"/>
</dbReference>
<dbReference type="EnsemblBacteria" id="ABC23508">
    <property type="protein sequence ID" value="ABC23508"/>
    <property type="gene ID" value="Rru_A2711"/>
</dbReference>
<keyword evidence="2" id="KW-0012">Acyltransferase</keyword>
<dbReference type="KEGG" id="rru:Rru_A2711"/>
<dbReference type="InterPro" id="IPR000182">
    <property type="entry name" value="GNAT_dom"/>
</dbReference>
<gene>
    <name evidence="4" type="ordered locus">Rru_A2711</name>
</gene>
<name>Q2RQT7_RHORT</name>
<keyword evidence="1" id="KW-0808">Transferase</keyword>
<dbReference type="Pfam" id="PF00583">
    <property type="entry name" value="Acetyltransf_1"/>
    <property type="match status" value="1"/>
</dbReference>
<dbReference type="PANTHER" id="PTHR43877">
    <property type="entry name" value="AMINOALKYLPHOSPHONATE N-ACETYLTRANSFERASE-RELATED-RELATED"/>
    <property type="match status" value="1"/>
</dbReference>
<keyword evidence="5" id="KW-1185">Reference proteome</keyword>
<dbReference type="Gene3D" id="3.40.630.30">
    <property type="match status" value="1"/>
</dbReference>
<dbReference type="AlphaFoldDB" id="Q2RQT7"/>
<dbReference type="InterPro" id="IPR016181">
    <property type="entry name" value="Acyl_CoA_acyltransferase"/>
</dbReference>
<dbReference type="Proteomes" id="UP000001929">
    <property type="component" value="Chromosome"/>
</dbReference>
<evidence type="ECO:0000259" key="3">
    <source>
        <dbReference type="PROSITE" id="PS51186"/>
    </source>
</evidence>
<dbReference type="HOGENOM" id="CLU_013985_11_8_5"/>
<dbReference type="GO" id="GO:0016747">
    <property type="term" value="F:acyltransferase activity, transferring groups other than amino-acyl groups"/>
    <property type="evidence" value="ECO:0007669"/>
    <property type="project" value="InterPro"/>
</dbReference>
<dbReference type="PhylomeDB" id="Q2RQT7"/>
<evidence type="ECO:0000313" key="4">
    <source>
        <dbReference type="EMBL" id="ABC23508.1"/>
    </source>
</evidence>
<reference evidence="4 5" key="1">
    <citation type="journal article" date="2011" name="Stand. Genomic Sci.">
        <title>Complete genome sequence of Rhodospirillum rubrum type strain (S1).</title>
        <authorList>
            <person name="Munk A.C."/>
            <person name="Copeland A."/>
            <person name="Lucas S."/>
            <person name="Lapidus A."/>
            <person name="Del Rio T.G."/>
            <person name="Barry K."/>
            <person name="Detter J.C."/>
            <person name="Hammon N."/>
            <person name="Israni S."/>
            <person name="Pitluck S."/>
            <person name="Brettin T."/>
            <person name="Bruce D."/>
            <person name="Han C."/>
            <person name="Tapia R."/>
            <person name="Gilna P."/>
            <person name="Schmutz J."/>
            <person name="Larimer F."/>
            <person name="Land M."/>
            <person name="Kyrpides N.C."/>
            <person name="Mavromatis K."/>
            <person name="Richardson P."/>
            <person name="Rohde M."/>
            <person name="Goker M."/>
            <person name="Klenk H.P."/>
            <person name="Zhang Y."/>
            <person name="Roberts G.P."/>
            <person name="Reslewic S."/>
            <person name="Schwartz D.C."/>
        </authorList>
    </citation>
    <scope>NUCLEOTIDE SEQUENCE [LARGE SCALE GENOMIC DNA]</scope>
    <source>
        <strain evidence="5">ATCC 11170 / ATH 1.1.1 / DSM 467 / LMG 4362 / NCIMB 8255 / S1</strain>
    </source>
</reference>
<dbReference type="eggNOG" id="COG0456">
    <property type="taxonomic scope" value="Bacteria"/>
</dbReference>
<dbReference type="EMBL" id="CP000230">
    <property type="protein sequence ID" value="ABC23508.1"/>
    <property type="molecule type" value="Genomic_DNA"/>
</dbReference>
<evidence type="ECO:0000256" key="1">
    <source>
        <dbReference type="ARBA" id="ARBA00022679"/>
    </source>
</evidence>
<evidence type="ECO:0000313" key="5">
    <source>
        <dbReference type="Proteomes" id="UP000001929"/>
    </source>
</evidence>
<protein>
    <submittedName>
        <fullName evidence="4">GCN5-related N-acetyltransferase</fullName>
    </submittedName>
</protein>
<dbReference type="InterPro" id="IPR050832">
    <property type="entry name" value="Bact_Acetyltransf"/>
</dbReference>
<dbReference type="STRING" id="269796.Rru_A2711"/>
<dbReference type="SUPFAM" id="SSF55729">
    <property type="entry name" value="Acyl-CoA N-acyltransferases (Nat)"/>
    <property type="match status" value="1"/>
</dbReference>
<feature type="domain" description="N-acetyltransferase" evidence="3">
    <location>
        <begin position="22"/>
        <end position="170"/>
    </location>
</feature>
<accession>Q2RQT7</accession>
<dbReference type="CDD" id="cd04301">
    <property type="entry name" value="NAT_SF"/>
    <property type="match status" value="1"/>
</dbReference>
<sequence>MESDLSLSRGGSPVVPGASRPVIIAAEDPAQPDILALLATADAYYRALYPPESNHLLDVEALRGSDVRFLVARAGGRALGTGALAWRGAFVEIKRMWVDPAARGLGLGRRMLGALETLARAEGAAVLHLETGVRQPAALALYRSAGFAQTGPFGDYHPDPLSLFFVKALA</sequence>
<organism evidence="4 5">
    <name type="scientific">Rhodospirillum rubrum (strain ATCC 11170 / ATH 1.1.1 / DSM 467 / LMG 4362 / NCIMB 8255 / S1)</name>
    <dbReference type="NCBI Taxonomy" id="269796"/>
    <lineage>
        <taxon>Bacteria</taxon>
        <taxon>Pseudomonadati</taxon>
        <taxon>Pseudomonadota</taxon>
        <taxon>Alphaproteobacteria</taxon>
        <taxon>Rhodospirillales</taxon>
        <taxon>Rhodospirillaceae</taxon>
        <taxon>Rhodospirillum</taxon>
    </lineage>
</organism>
<dbReference type="PATRIC" id="fig|269796.9.peg.2820"/>
<proteinExistence type="predicted"/>